<reference evidence="1" key="1">
    <citation type="submission" date="2021-10" db="EMBL/GenBank/DDBJ databases">
        <authorList>
            <person name="Hussein R."/>
            <person name="Harrison J."/>
            <person name="Studholme D.J."/>
            <person name="Vicente J."/>
            <person name="Grant M."/>
        </authorList>
    </citation>
    <scope>NUCLEOTIDE SEQUENCE</scope>
    <source>
        <strain evidence="1">NCPPB 2970</strain>
    </source>
</reference>
<evidence type="ECO:0000313" key="1">
    <source>
        <dbReference type="EMBL" id="MEC3886670.1"/>
    </source>
</evidence>
<reference evidence="1" key="2">
    <citation type="submission" date="2024-01" db="EMBL/GenBank/DDBJ databases">
        <title>Long-read genome sequencing of X. campestris pv. papavericola.</title>
        <authorList>
            <person name="Hussain R.M.F."/>
            <person name="Greer S."/>
            <person name="Harrison J."/>
            <person name="Grant M."/>
            <person name="Vicente J."/>
            <person name="Studholme D.J."/>
        </authorList>
    </citation>
    <scope>NUCLEOTIDE SEQUENCE</scope>
    <source>
        <strain evidence="1">NCPPB 2970</strain>
    </source>
</reference>
<dbReference type="EMBL" id="JAJFNJ020000003">
    <property type="protein sequence ID" value="MEC3886670.1"/>
    <property type="molecule type" value="Genomic_DNA"/>
</dbReference>
<evidence type="ECO:0000313" key="2">
    <source>
        <dbReference type="Proteomes" id="UP001297361"/>
    </source>
</evidence>
<name>A0AAJ3CD13_XANCA</name>
<dbReference type="AlphaFoldDB" id="A0AAJ3CD13"/>
<accession>A0AAJ3CD13</accession>
<sequence length="44" mass="4628">MNNAISTTAECFSNAATHGVVHSCMDDAVVIPHFVRPVRISTAG</sequence>
<organism evidence="1 2">
    <name type="scientific">Xanthomonas campestris pv. papavericola</name>
    <dbReference type="NCBI Taxonomy" id="487881"/>
    <lineage>
        <taxon>Bacteria</taxon>
        <taxon>Pseudomonadati</taxon>
        <taxon>Pseudomonadota</taxon>
        <taxon>Gammaproteobacteria</taxon>
        <taxon>Lysobacterales</taxon>
        <taxon>Lysobacteraceae</taxon>
        <taxon>Xanthomonas</taxon>
    </lineage>
</organism>
<gene>
    <name evidence="1" type="ORF">LLE72_002575</name>
</gene>
<proteinExistence type="predicted"/>
<dbReference type="RefSeq" id="WP_267131716.1">
    <property type="nucleotide sequence ID" value="NZ_JAJFNJ020000003.1"/>
</dbReference>
<dbReference type="Proteomes" id="UP001297361">
    <property type="component" value="Unassembled WGS sequence"/>
</dbReference>
<protein>
    <submittedName>
        <fullName evidence="1">Uncharacterized protein</fullName>
    </submittedName>
</protein>
<comment type="caution">
    <text evidence="1">The sequence shown here is derived from an EMBL/GenBank/DDBJ whole genome shotgun (WGS) entry which is preliminary data.</text>
</comment>